<dbReference type="AlphaFoldDB" id="A0A9X3CWP5"/>
<protein>
    <submittedName>
        <fullName evidence="4">Polysaccharide deacetylase family protein</fullName>
    </submittedName>
</protein>
<dbReference type="InterPro" id="IPR050248">
    <property type="entry name" value="Polysacc_deacetylase_ArnD"/>
</dbReference>
<evidence type="ECO:0000313" key="4">
    <source>
        <dbReference type="EMBL" id="MCX2836799.1"/>
    </source>
</evidence>
<dbReference type="Proteomes" id="UP001148482">
    <property type="component" value="Unassembled WGS sequence"/>
</dbReference>
<dbReference type="GO" id="GO:0016810">
    <property type="term" value="F:hydrolase activity, acting on carbon-nitrogen (but not peptide) bonds"/>
    <property type="evidence" value="ECO:0007669"/>
    <property type="project" value="InterPro"/>
</dbReference>
<sequence length="213" mass="24769">MRERIPRVIKLLYPKRIWDVATWEKSLYLSFDDGPIPEITPWVLDQLKKYNARASFFCIGDNVRKHPDIFRMVVEQGHTVGNHTHNHLNGWRTSVATYLENVRQAQEVIEKELPQRTGLKNAIFRPPYGKIRNVQAKKLQQEGYSVVMWSIVSMDYDQRLSSEKVLQNVLKNAVPGSIIVFHDSIKAEKNLKAVLPQVLEHFQKQGYSFKALK</sequence>
<comment type="caution">
    <text evidence="4">The sequence shown here is derived from an EMBL/GenBank/DDBJ whole genome shotgun (WGS) entry which is preliminary data.</text>
</comment>
<dbReference type="PROSITE" id="PS51677">
    <property type="entry name" value="NODB"/>
    <property type="match status" value="1"/>
</dbReference>
<name>A0A9X3CWP5_9FLAO</name>
<gene>
    <name evidence="4" type="ORF">OQ279_01435</name>
</gene>
<keyword evidence="1" id="KW-0479">Metal-binding</keyword>
<keyword evidence="5" id="KW-1185">Reference proteome</keyword>
<dbReference type="Pfam" id="PF01522">
    <property type="entry name" value="Polysacc_deac_1"/>
    <property type="match status" value="1"/>
</dbReference>
<dbReference type="GO" id="GO:0016020">
    <property type="term" value="C:membrane"/>
    <property type="evidence" value="ECO:0007669"/>
    <property type="project" value="TreeGrafter"/>
</dbReference>
<organism evidence="4 5">
    <name type="scientific">Salinimicrobium profundisediminis</name>
    <dbReference type="NCBI Taxonomy" id="2994553"/>
    <lineage>
        <taxon>Bacteria</taxon>
        <taxon>Pseudomonadati</taxon>
        <taxon>Bacteroidota</taxon>
        <taxon>Flavobacteriia</taxon>
        <taxon>Flavobacteriales</taxon>
        <taxon>Flavobacteriaceae</taxon>
        <taxon>Salinimicrobium</taxon>
    </lineage>
</organism>
<dbReference type="InterPro" id="IPR011330">
    <property type="entry name" value="Glyco_hydro/deAcase_b/a-brl"/>
</dbReference>
<dbReference type="SUPFAM" id="SSF88713">
    <property type="entry name" value="Glycoside hydrolase/deacetylase"/>
    <property type="match status" value="1"/>
</dbReference>
<dbReference type="EMBL" id="JAPJDA010000002">
    <property type="protein sequence ID" value="MCX2836799.1"/>
    <property type="molecule type" value="Genomic_DNA"/>
</dbReference>
<evidence type="ECO:0000256" key="1">
    <source>
        <dbReference type="ARBA" id="ARBA00022723"/>
    </source>
</evidence>
<dbReference type="Gene3D" id="3.20.20.370">
    <property type="entry name" value="Glycoside hydrolase/deacetylase"/>
    <property type="match status" value="1"/>
</dbReference>
<dbReference type="PANTHER" id="PTHR10587">
    <property type="entry name" value="GLYCOSYL TRANSFERASE-RELATED"/>
    <property type="match status" value="1"/>
</dbReference>
<dbReference type="InterPro" id="IPR002509">
    <property type="entry name" value="NODB_dom"/>
</dbReference>
<evidence type="ECO:0000259" key="3">
    <source>
        <dbReference type="PROSITE" id="PS51677"/>
    </source>
</evidence>
<dbReference type="RefSeq" id="WP_266067979.1">
    <property type="nucleotide sequence ID" value="NZ_JAPJDA010000002.1"/>
</dbReference>
<accession>A0A9X3CWP5</accession>
<evidence type="ECO:0000313" key="5">
    <source>
        <dbReference type="Proteomes" id="UP001148482"/>
    </source>
</evidence>
<dbReference type="CDD" id="cd10917">
    <property type="entry name" value="CE4_NodB_like_6s_7s"/>
    <property type="match status" value="1"/>
</dbReference>
<evidence type="ECO:0000256" key="2">
    <source>
        <dbReference type="ARBA" id="ARBA00022801"/>
    </source>
</evidence>
<dbReference type="PANTHER" id="PTHR10587:SF133">
    <property type="entry name" value="CHITIN DEACETYLASE 1-RELATED"/>
    <property type="match status" value="1"/>
</dbReference>
<proteinExistence type="predicted"/>
<dbReference type="GO" id="GO:0005975">
    <property type="term" value="P:carbohydrate metabolic process"/>
    <property type="evidence" value="ECO:0007669"/>
    <property type="project" value="InterPro"/>
</dbReference>
<keyword evidence="2" id="KW-0378">Hydrolase</keyword>
<feature type="domain" description="NodB homology" evidence="3">
    <location>
        <begin position="25"/>
        <end position="210"/>
    </location>
</feature>
<dbReference type="GO" id="GO:0046872">
    <property type="term" value="F:metal ion binding"/>
    <property type="evidence" value="ECO:0007669"/>
    <property type="project" value="UniProtKB-KW"/>
</dbReference>
<reference evidence="4" key="1">
    <citation type="submission" date="2022-11" db="EMBL/GenBank/DDBJ databases">
        <title>Salinimicrobium profundisediminis sp. nov., isolated from deep-sea sediment of the Mariana Trench.</title>
        <authorList>
            <person name="Fu H."/>
        </authorList>
    </citation>
    <scope>NUCLEOTIDE SEQUENCE</scope>
    <source>
        <strain evidence="4">MT39</strain>
    </source>
</reference>